<sequence>MDGKSREIFIDGLSVTEVRAVVLRAPGVGLTEDDGPMGAGVLRVRPNDAADGAAGADFTRWPVIAEISRVPGEETYSPRGPDDRMRLILLLEELREAGGRAVVVSDPGEELRFLGGVLLLRESELRVVRFPAVRAGIVAAVRALAASGPPADDLAAHLRVLHDTCVLPDPTAAIGDYLRSTEEAAALMPLKHALDGAHPTVAEAARTALAALAAHPPSADIDLGGVEEPWVVFAPSASSFADTQVRSVESRGGRVHHLQAQDLLDDAGVFRAFSTALSFHGYFGWNWDAMIDCLGDLCAAATDHVAALCVIHAADALTDPEHVQLLISSLVYGAERSCLDYDDLGESVYGPPVPLNFLFLLDSTTPADLATRLTGRTDLVVSETDDLVTVTLHPDEWATSWRRDSRARPRMSSANAAPVTTVSEVRFVEMRAEIISAVHALADVEYQQRVWVRREYPHENVYDDFGTNVHILCDDTSVLENPFGAVGVFLRSAEEAEALLPLRTAMDGLLDQLGGQLEDIQYIESPLWPPVVAAAKTALVALTSSETDHR</sequence>
<evidence type="ECO:0000313" key="3">
    <source>
        <dbReference type="EMBL" id="MFC5290560.1"/>
    </source>
</evidence>
<evidence type="ECO:0000259" key="2">
    <source>
        <dbReference type="Pfam" id="PF01337"/>
    </source>
</evidence>
<dbReference type="Pfam" id="PF01337">
    <property type="entry name" value="Barstar"/>
    <property type="match status" value="1"/>
</dbReference>
<protein>
    <submittedName>
        <fullName evidence="3">Barstar family protein</fullName>
    </submittedName>
</protein>
<comment type="similarity">
    <text evidence="1">Belongs to the barstar family.</text>
</comment>
<feature type="domain" description="Barstar (barnase inhibitor)" evidence="2">
    <location>
        <begin position="254"/>
        <end position="323"/>
    </location>
</feature>
<proteinExistence type="inferred from homology"/>
<dbReference type="InterPro" id="IPR000468">
    <property type="entry name" value="Barstar"/>
</dbReference>
<evidence type="ECO:0000313" key="4">
    <source>
        <dbReference type="Proteomes" id="UP001596157"/>
    </source>
</evidence>
<dbReference type="NCBIfam" id="NF047838">
    <property type="entry name" value="SCO4402_fam"/>
    <property type="match status" value="1"/>
</dbReference>
<gene>
    <name evidence="3" type="ORF">ACFPM7_26195</name>
</gene>
<name>A0ABW0EWD3_9PSEU</name>
<dbReference type="Proteomes" id="UP001596157">
    <property type="component" value="Unassembled WGS sequence"/>
</dbReference>
<dbReference type="SUPFAM" id="SSF52038">
    <property type="entry name" value="Barstar-related"/>
    <property type="match status" value="1"/>
</dbReference>
<dbReference type="InterPro" id="IPR035905">
    <property type="entry name" value="Barstar-like_sf"/>
</dbReference>
<dbReference type="Gene3D" id="3.30.370.10">
    <property type="entry name" value="Barstar-like"/>
    <property type="match status" value="1"/>
</dbReference>
<dbReference type="RefSeq" id="WP_378250450.1">
    <property type="nucleotide sequence ID" value="NZ_JBHSKF010000017.1"/>
</dbReference>
<dbReference type="EMBL" id="JBHSKF010000017">
    <property type="protein sequence ID" value="MFC5290560.1"/>
    <property type="molecule type" value="Genomic_DNA"/>
</dbReference>
<accession>A0ABW0EWD3</accession>
<evidence type="ECO:0000256" key="1">
    <source>
        <dbReference type="ARBA" id="ARBA00006845"/>
    </source>
</evidence>
<dbReference type="InterPro" id="IPR057705">
    <property type="entry name" value="DUF7945"/>
</dbReference>
<dbReference type="Pfam" id="PF25656">
    <property type="entry name" value="DUF7945"/>
    <property type="match status" value="1"/>
</dbReference>
<reference evidence="4" key="1">
    <citation type="journal article" date="2019" name="Int. J. Syst. Evol. Microbiol.">
        <title>The Global Catalogue of Microorganisms (GCM) 10K type strain sequencing project: providing services to taxonomists for standard genome sequencing and annotation.</title>
        <authorList>
            <consortium name="The Broad Institute Genomics Platform"/>
            <consortium name="The Broad Institute Genome Sequencing Center for Infectious Disease"/>
            <person name="Wu L."/>
            <person name="Ma J."/>
        </authorList>
    </citation>
    <scope>NUCLEOTIDE SEQUENCE [LARGE SCALE GENOMIC DNA]</scope>
    <source>
        <strain evidence="4">CCUG 59778</strain>
    </source>
</reference>
<keyword evidence="4" id="KW-1185">Reference proteome</keyword>
<organism evidence="3 4">
    <name type="scientific">Actinokineospora guangxiensis</name>
    <dbReference type="NCBI Taxonomy" id="1490288"/>
    <lineage>
        <taxon>Bacteria</taxon>
        <taxon>Bacillati</taxon>
        <taxon>Actinomycetota</taxon>
        <taxon>Actinomycetes</taxon>
        <taxon>Pseudonocardiales</taxon>
        <taxon>Pseudonocardiaceae</taxon>
        <taxon>Actinokineospora</taxon>
    </lineage>
</organism>
<comment type="caution">
    <text evidence="3">The sequence shown here is derived from an EMBL/GenBank/DDBJ whole genome shotgun (WGS) entry which is preliminary data.</text>
</comment>